<evidence type="ECO:0000313" key="1">
    <source>
        <dbReference type="EMBL" id="SFM80243.1"/>
    </source>
</evidence>
<dbReference type="EMBL" id="FOUT01000002">
    <property type="protein sequence ID" value="SFM80243.1"/>
    <property type="molecule type" value="Genomic_DNA"/>
</dbReference>
<evidence type="ECO:0000313" key="2">
    <source>
        <dbReference type="Proteomes" id="UP000182961"/>
    </source>
</evidence>
<accession>A0A1I4TUQ0</accession>
<dbReference type="Proteomes" id="UP000182961">
    <property type="component" value="Unassembled WGS sequence"/>
</dbReference>
<name>A0A1I4TUQ0_9FLAO</name>
<sequence length="60" mass="6962">MVGKYDLSSIVSYYIIKKASKTGVKTKHKTAFDYSINKRVSCLYNLLVIDYLKTIIYHIL</sequence>
<gene>
    <name evidence="1" type="ORF">SAMN05444143_102279</name>
</gene>
<dbReference type="AlphaFoldDB" id="A0A1I4TUQ0"/>
<reference evidence="2" key="1">
    <citation type="submission" date="2016-10" db="EMBL/GenBank/DDBJ databases">
        <authorList>
            <person name="Varghese N."/>
            <person name="Submissions S."/>
        </authorList>
    </citation>
    <scope>NUCLEOTIDE SEQUENCE [LARGE SCALE GENOMIC DNA]</scope>
    <source>
        <strain evidence="2">DSM 4002</strain>
    </source>
</reference>
<keyword evidence="2" id="KW-1185">Reference proteome</keyword>
<organism evidence="1 2">
    <name type="scientific">Flavobacterium succinicans</name>
    <dbReference type="NCBI Taxonomy" id="29536"/>
    <lineage>
        <taxon>Bacteria</taxon>
        <taxon>Pseudomonadati</taxon>
        <taxon>Bacteroidota</taxon>
        <taxon>Flavobacteriia</taxon>
        <taxon>Flavobacteriales</taxon>
        <taxon>Flavobacteriaceae</taxon>
        <taxon>Flavobacterium</taxon>
    </lineage>
</organism>
<protein>
    <submittedName>
        <fullName evidence="1">Uncharacterized protein</fullName>
    </submittedName>
</protein>
<proteinExistence type="predicted"/>